<dbReference type="NCBIfam" id="TIGR00026">
    <property type="entry name" value="hi_GC_TIGR00026"/>
    <property type="match status" value="1"/>
</dbReference>
<dbReference type="AlphaFoldDB" id="A0A927N3E6"/>
<dbReference type="Proteomes" id="UP000638648">
    <property type="component" value="Unassembled WGS sequence"/>
</dbReference>
<organism evidence="4 5">
    <name type="scientific">Actinopolymorpha pittospori</name>
    <dbReference type="NCBI Taxonomy" id="648752"/>
    <lineage>
        <taxon>Bacteria</taxon>
        <taxon>Bacillati</taxon>
        <taxon>Actinomycetota</taxon>
        <taxon>Actinomycetes</taxon>
        <taxon>Propionibacteriales</taxon>
        <taxon>Actinopolymorphaceae</taxon>
        <taxon>Actinopolymorpha</taxon>
    </lineage>
</organism>
<evidence type="ECO:0000256" key="1">
    <source>
        <dbReference type="ARBA" id="ARBA00008710"/>
    </source>
</evidence>
<dbReference type="PANTHER" id="PTHR39428:SF3">
    <property type="entry name" value="DEAZAFLAVIN-DEPENDENT NITROREDUCTASE"/>
    <property type="match status" value="1"/>
</dbReference>
<evidence type="ECO:0000256" key="3">
    <source>
        <dbReference type="SAM" id="MobiDB-lite"/>
    </source>
</evidence>
<evidence type="ECO:0000313" key="5">
    <source>
        <dbReference type="Proteomes" id="UP000638648"/>
    </source>
</evidence>
<name>A0A927N3E6_9ACTN</name>
<gene>
    <name evidence="4" type="ORF">HEB94_008778</name>
</gene>
<dbReference type="Gene3D" id="2.30.110.10">
    <property type="entry name" value="Electron Transport, Fmn-binding Protein, Chain A"/>
    <property type="match status" value="1"/>
</dbReference>
<reference evidence="4" key="1">
    <citation type="submission" date="2020-10" db="EMBL/GenBank/DDBJ databases">
        <title>Sequencing the genomes of 1000 actinobacteria strains.</title>
        <authorList>
            <person name="Klenk H.-P."/>
        </authorList>
    </citation>
    <scope>NUCLEOTIDE SEQUENCE</scope>
    <source>
        <strain evidence="4">DSM 45354</strain>
    </source>
</reference>
<dbReference type="GO" id="GO:0005886">
    <property type="term" value="C:plasma membrane"/>
    <property type="evidence" value="ECO:0007669"/>
    <property type="project" value="TreeGrafter"/>
</dbReference>
<dbReference type="InterPro" id="IPR012349">
    <property type="entry name" value="Split_barrel_FMN-bd"/>
</dbReference>
<dbReference type="GO" id="GO:0016491">
    <property type="term" value="F:oxidoreductase activity"/>
    <property type="evidence" value="ECO:0007669"/>
    <property type="project" value="InterPro"/>
</dbReference>
<dbReference type="GO" id="GO:0070967">
    <property type="term" value="F:coenzyme F420 binding"/>
    <property type="evidence" value="ECO:0007669"/>
    <property type="project" value="TreeGrafter"/>
</dbReference>
<sequence>MSTYDKPTDSPEGWVAEHTKQYLESNGEEGHIWRNDAPTLLLTTIGRRSGQARRTPLIYGRDGANYLIVASKGGAPTSPLWYSNLEANPEVRIQVGGDQITARARDASPEERPRLWSIMSAIWPDYDNYQTKTDRQIPLVVLEPQGEGNSVDPPGAPRESVRHVTS</sequence>
<dbReference type="SUPFAM" id="SSF50475">
    <property type="entry name" value="FMN-binding split barrel"/>
    <property type="match status" value="1"/>
</dbReference>
<protein>
    <submittedName>
        <fullName evidence="4">Deazaflavin-dependent oxidoreductase (Nitroreductase family)</fullName>
    </submittedName>
</protein>
<comment type="caution">
    <text evidence="4">The sequence shown here is derived from an EMBL/GenBank/DDBJ whole genome shotgun (WGS) entry which is preliminary data.</text>
</comment>
<comment type="catalytic activity">
    <reaction evidence="2">
        <text>oxidized coenzyme F420-(gamma-L-Glu)(n) + a quinol + H(+) = reduced coenzyme F420-(gamma-L-Glu)(n) + a quinone</text>
        <dbReference type="Rhea" id="RHEA:39663"/>
        <dbReference type="Rhea" id="RHEA-COMP:12939"/>
        <dbReference type="Rhea" id="RHEA-COMP:14378"/>
        <dbReference type="ChEBI" id="CHEBI:15378"/>
        <dbReference type="ChEBI" id="CHEBI:24646"/>
        <dbReference type="ChEBI" id="CHEBI:132124"/>
        <dbReference type="ChEBI" id="CHEBI:133980"/>
        <dbReference type="ChEBI" id="CHEBI:139511"/>
    </reaction>
</comment>
<dbReference type="InterPro" id="IPR004378">
    <property type="entry name" value="F420H2_quin_Rdtase"/>
</dbReference>
<feature type="region of interest" description="Disordered" evidence="3">
    <location>
        <begin position="144"/>
        <end position="166"/>
    </location>
</feature>
<evidence type="ECO:0000313" key="4">
    <source>
        <dbReference type="EMBL" id="MBE1611930.1"/>
    </source>
</evidence>
<proteinExistence type="inferred from homology"/>
<comment type="similarity">
    <text evidence="1">Belongs to the F420H(2)-dependent quinone reductase family.</text>
</comment>
<dbReference type="RefSeq" id="WP_192755064.1">
    <property type="nucleotide sequence ID" value="NZ_BAABJL010000176.1"/>
</dbReference>
<evidence type="ECO:0000256" key="2">
    <source>
        <dbReference type="ARBA" id="ARBA00049106"/>
    </source>
</evidence>
<dbReference type="Pfam" id="PF04075">
    <property type="entry name" value="F420H2_quin_red"/>
    <property type="match status" value="1"/>
</dbReference>
<dbReference type="PANTHER" id="PTHR39428">
    <property type="entry name" value="F420H(2)-DEPENDENT QUINONE REDUCTASE RV1261C"/>
    <property type="match status" value="1"/>
</dbReference>
<dbReference type="EMBL" id="JADBEM010000001">
    <property type="protein sequence ID" value="MBE1611930.1"/>
    <property type="molecule type" value="Genomic_DNA"/>
</dbReference>
<keyword evidence="5" id="KW-1185">Reference proteome</keyword>
<accession>A0A927N3E6</accession>